<accession>A0ABQ9JU50</accession>
<dbReference type="Proteomes" id="UP001162164">
    <property type="component" value="Unassembled WGS sequence"/>
</dbReference>
<evidence type="ECO:0000259" key="3">
    <source>
        <dbReference type="Pfam" id="PF12047"/>
    </source>
</evidence>
<name>A0ABQ9JU50_9CUCU</name>
<comment type="caution">
    <text evidence="4">The sequence shown here is derived from an EMBL/GenBank/DDBJ whole genome shotgun (WGS) entry which is preliminary data.</text>
</comment>
<protein>
    <recommendedName>
        <fullName evidence="3">RFTS domain-containing protein</fullName>
    </recommendedName>
</protein>
<dbReference type="Pfam" id="PF12047">
    <property type="entry name" value="DNMT1-RFD"/>
    <property type="match status" value="1"/>
</dbReference>
<evidence type="ECO:0000313" key="4">
    <source>
        <dbReference type="EMBL" id="KAJ8981447.1"/>
    </source>
</evidence>
<keyword evidence="2" id="KW-0539">Nucleus</keyword>
<evidence type="ECO:0000256" key="2">
    <source>
        <dbReference type="ARBA" id="ARBA00023242"/>
    </source>
</evidence>
<reference evidence="4" key="1">
    <citation type="journal article" date="2023" name="Insect Mol. Biol.">
        <title>Genome sequencing provides insights into the evolution of gene families encoding plant cell wall-degrading enzymes in longhorned beetles.</title>
        <authorList>
            <person name="Shin N.R."/>
            <person name="Okamura Y."/>
            <person name="Kirsch R."/>
            <person name="Pauchet Y."/>
        </authorList>
    </citation>
    <scope>NUCLEOTIDE SEQUENCE</scope>
    <source>
        <strain evidence="4">MMC_N1</strain>
    </source>
</reference>
<sequence>MTSFTIYDRYNHLCPFDKGLVDQGVNLYFSGYIKPIDNEDPSTNDGVLVSKAGPIREWWVYGFDGGATCRLSKLVVEFLLDFGFQSPKFEDLIQHIKSFGEFCEVEELLLREAQFLCNQILSFDEEFPEEEIPMVSYPCIQTLIKLTGITLSKQRKKKTMKVNQ</sequence>
<organism evidence="4 5">
    <name type="scientific">Molorchus minor</name>
    <dbReference type="NCBI Taxonomy" id="1323400"/>
    <lineage>
        <taxon>Eukaryota</taxon>
        <taxon>Metazoa</taxon>
        <taxon>Ecdysozoa</taxon>
        <taxon>Arthropoda</taxon>
        <taxon>Hexapoda</taxon>
        <taxon>Insecta</taxon>
        <taxon>Pterygota</taxon>
        <taxon>Neoptera</taxon>
        <taxon>Endopterygota</taxon>
        <taxon>Coleoptera</taxon>
        <taxon>Polyphaga</taxon>
        <taxon>Cucujiformia</taxon>
        <taxon>Chrysomeloidea</taxon>
        <taxon>Cerambycidae</taxon>
        <taxon>Lamiinae</taxon>
        <taxon>Monochamini</taxon>
        <taxon>Molorchus</taxon>
    </lineage>
</organism>
<comment type="subcellular location">
    <subcellularLocation>
        <location evidence="1">Nucleus</location>
    </subcellularLocation>
</comment>
<dbReference type="Gene3D" id="1.10.10.2230">
    <property type="match status" value="1"/>
</dbReference>
<keyword evidence="5" id="KW-1185">Reference proteome</keyword>
<evidence type="ECO:0000313" key="5">
    <source>
        <dbReference type="Proteomes" id="UP001162164"/>
    </source>
</evidence>
<proteinExistence type="predicted"/>
<dbReference type="InterPro" id="IPR022702">
    <property type="entry name" value="Cytosine_MeTrfase1_RFD"/>
</dbReference>
<evidence type="ECO:0000256" key="1">
    <source>
        <dbReference type="ARBA" id="ARBA00004123"/>
    </source>
</evidence>
<dbReference type="EMBL" id="JAPWTJ010000182">
    <property type="protein sequence ID" value="KAJ8981447.1"/>
    <property type="molecule type" value="Genomic_DNA"/>
</dbReference>
<feature type="domain" description="RFTS" evidence="3">
    <location>
        <begin position="2"/>
        <end position="67"/>
    </location>
</feature>
<gene>
    <name evidence="4" type="ORF">NQ317_000122</name>
</gene>